<comment type="caution">
    <text evidence="2">The sequence shown here is derived from an EMBL/GenBank/DDBJ whole genome shotgun (WGS) entry which is preliminary data.</text>
</comment>
<protein>
    <submittedName>
        <fullName evidence="2">DUF1850 domain-containing protein</fullName>
    </submittedName>
</protein>
<sequence length="173" mass="18542">MALLMARRALAKRKAAAVLLAAAFVLPCPGAGAFEPRAQSGGQASAAPLALVVAGPDGEIFRFPAEAGDMFTLGWVHSVEEEAWEETFRIGAAGAIEIHATRFKTYGAGVPSEGAETTRIEDGWVVMDGIDRIVDPLAVLATPQETYRLTWKDRVYDLTPDGKPRILTFDIEG</sequence>
<dbReference type="InterPro" id="IPR015001">
    <property type="entry name" value="DUF1850"/>
</dbReference>
<dbReference type="Pfam" id="PF08905">
    <property type="entry name" value="DUF1850"/>
    <property type="match status" value="1"/>
</dbReference>
<accession>A0ABU5I313</accession>
<evidence type="ECO:0000313" key="3">
    <source>
        <dbReference type="Proteomes" id="UP001294412"/>
    </source>
</evidence>
<evidence type="ECO:0000313" key="2">
    <source>
        <dbReference type="EMBL" id="MDY8109163.1"/>
    </source>
</evidence>
<feature type="signal peptide" evidence="1">
    <location>
        <begin position="1"/>
        <end position="33"/>
    </location>
</feature>
<keyword evidence="1" id="KW-0732">Signal</keyword>
<name>A0ABU5I313_9HYPH</name>
<dbReference type="EMBL" id="JAXLPB010000002">
    <property type="protein sequence ID" value="MDY8109163.1"/>
    <property type="molecule type" value="Genomic_DNA"/>
</dbReference>
<organism evidence="2 3">
    <name type="scientific">Fulvimarina uroteuthidis</name>
    <dbReference type="NCBI Taxonomy" id="3098149"/>
    <lineage>
        <taxon>Bacteria</taxon>
        <taxon>Pseudomonadati</taxon>
        <taxon>Pseudomonadota</taxon>
        <taxon>Alphaproteobacteria</taxon>
        <taxon>Hyphomicrobiales</taxon>
        <taxon>Aurantimonadaceae</taxon>
        <taxon>Fulvimarina</taxon>
    </lineage>
</organism>
<gene>
    <name evidence="2" type="ORF">U0C82_08395</name>
</gene>
<keyword evidence="3" id="KW-1185">Reference proteome</keyword>
<feature type="chain" id="PRO_5045765038" evidence="1">
    <location>
        <begin position="34"/>
        <end position="173"/>
    </location>
</feature>
<dbReference type="Proteomes" id="UP001294412">
    <property type="component" value="Unassembled WGS sequence"/>
</dbReference>
<evidence type="ECO:0000256" key="1">
    <source>
        <dbReference type="SAM" id="SignalP"/>
    </source>
</evidence>
<proteinExistence type="predicted"/>
<dbReference type="RefSeq" id="WP_322186617.1">
    <property type="nucleotide sequence ID" value="NZ_JAXLPB010000002.1"/>
</dbReference>
<reference evidence="2 3" key="1">
    <citation type="submission" date="2023-12" db="EMBL/GenBank/DDBJ databases">
        <title>Description of Novel Strain Fulvimarina sp. 2208YS6-2-32 isolated from Uroteuthis (Photololigo) edulis.</title>
        <authorList>
            <person name="Park J.-S."/>
        </authorList>
    </citation>
    <scope>NUCLEOTIDE SEQUENCE [LARGE SCALE GENOMIC DNA]</scope>
    <source>
        <strain evidence="2 3">2208YS6-2-32</strain>
    </source>
</reference>